<proteinExistence type="predicted"/>
<accession>A0ABQ6H495</accession>
<feature type="domain" description="C2H2-type" evidence="1">
    <location>
        <begin position="122"/>
        <end position="144"/>
    </location>
</feature>
<evidence type="ECO:0000313" key="2">
    <source>
        <dbReference type="EMBL" id="GLX82978.1"/>
    </source>
</evidence>
<dbReference type="InterPro" id="IPR013087">
    <property type="entry name" value="Znf_C2H2_type"/>
</dbReference>
<keyword evidence="3" id="KW-1185">Reference proteome</keyword>
<evidence type="ECO:0000313" key="3">
    <source>
        <dbReference type="Proteomes" id="UP001157133"/>
    </source>
</evidence>
<dbReference type="Proteomes" id="UP001157133">
    <property type="component" value="Unassembled WGS sequence"/>
</dbReference>
<sequence>MNATQWQSLLTLGNDCFHDNQWQQAEYFYAEAYDILAYSYRNNPLCEQTMMAWICTCHNLSSLYEQVDNSSLALRFLTVPHNYLKEVANNSKLPNDIKLIAIKGLSITLPPILIFVKQYPLCDDCLSSFSQMESLIDHSCKTVH</sequence>
<dbReference type="PROSITE" id="PS00028">
    <property type="entry name" value="ZINC_FINGER_C2H2_1"/>
    <property type="match status" value="1"/>
</dbReference>
<reference evidence="2 3" key="1">
    <citation type="submission" date="2023-03" db="EMBL/GenBank/DDBJ databases">
        <title>Draft genome sequence of Thalassotalea eurytherma JCM 18482T.</title>
        <authorList>
            <person name="Sawabe T."/>
        </authorList>
    </citation>
    <scope>NUCLEOTIDE SEQUENCE [LARGE SCALE GENOMIC DNA]</scope>
    <source>
        <strain evidence="2 3">JCM 18482</strain>
    </source>
</reference>
<organism evidence="2 3">
    <name type="scientific">Thalassotalea eurytherma</name>
    <dbReference type="NCBI Taxonomy" id="1144278"/>
    <lineage>
        <taxon>Bacteria</taxon>
        <taxon>Pseudomonadati</taxon>
        <taxon>Pseudomonadota</taxon>
        <taxon>Gammaproteobacteria</taxon>
        <taxon>Alteromonadales</taxon>
        <taxon>Colwelliaceae</taxon>
        <taxon>Thalassotalea</taxon>
    </lineage>
</organism>
<comment type="caution">
    <text evidence="2">The sequence shown here is derived from an EMBL/GenBank/DDBJ whole genome shotgun (WGS) entry which is preliminary data.</text>
</comment>
<name>A0ABQ6H495_9GAMM</name>
<dbReference type="RefSeq" id="WP_284208371.1">
    <property type="nucleotide sequence ID" value="NZ_BSSU01000012.1"/>
</dbReference>
<protein>
    <recommendedName>
        <fullName evidence="1">C2H2-type domain-containing protein</fullName>
    </recommendedName>
</protein>
<evidence type="ECO:0000259" key="1">
    <source>
        <dbReference type="PROSITE" id="PS00028"/>
    </source>
</evidence>
<gene>
    <name evidence="2" type="ORF">theurythT_24300</name>
</gene>
<dbReference type="EMBL" id="BSSU01000012">
    <property type="protein sequence ID" value="GLX82978.1"/>
    <property type="molecule type" value="Genomic_DNA"/>
</dbReference>